<dbReference type="EMBL" id="JH657929">
    <property type="protein sequence ID" value="EXM26925.1"/>
    <property type="molecule type" value="Genomic_DNA"/>
</dbReference>
<name>X0N2T4_FUSOX</name>
<accession>X0N2T4</accession>
<evidence type="ECO:0000313" key="2">
    <source>
        <dbReference type="EMBL" id="EXM26925.1"/>
    </source>
</evidence>
<feature type="compositionally biased region" description="Basic and acidic residues" evidence="1">
    <location>
        <begin position="74"/>
        <end position="84"/>
    </location>
</feature>
<evidence type="ECO:0000256" key="1">
    <source>
        <dbReference type="SAM" id="MobiDB-lite"/>
    </source>
</evidence>
<proteinExistence type="predicted"/>
<reference evidence="2" key="1">
    <citation type="submission" date="2011-11" db="EMBL/GenBank/DDBJ databases">
        <title>The Genome Sequence of Fusarium oxysporum Cotton.</title>
        <authorList>
            <consortium name="The Broad Institute Genome Sequencing Platform"/>
            <person name="Ma L.-J."/>
            <person name="Gale L.R."/>
            <person name="Schwartz D.C."/>
            <person name="Zhou S."/>
            <person name="Corby-Kistler H."/>
            <person name="Young S.K."/>
            <person name="Zeng Q."/>
            <person name="Gargeya S."/>
            <person name="Fitzgerald M."/>
            <person name="Haas B."/>
            <person name="Abouelleil A."/>
            <person name="Alvarado L."/>
            <person name="Arachchi H.M."/>
            <person name="Berlin A."/>
            <person name="Brown A."/>
            <person name="Chapman S.B."/>
            <person name="Chen Z."/>
            <person name="Dunbar C."/>
            <person name="Freedman E."/>
            <person name="Gearin G."/>
            <person name="Goldberg J."/>
            <person name="Griggs A."/>
            <person name="Gujja S."/>
            <person name="Heiman D."/>
            <person name="Howarth C."/>
            <person name="Larson L."/>
            <person name="Lui A."/>
            <person name="MacDonald P.J.P."/>
            <person name="Montmayeur A."/>
            <person name="Murphy C."/>
            <person name="Neiman D."/>
            <person name="Pearson M."/>
            <person name="Priest M."/>
            <person name="Roberts A."/>
            <person name="Saif S."/>
            <person name="Shea T."/>
            <person name="Shenoy N."/>
            <person name="Sisk P."/>
            <person name="Stolte C."/>
            <person name="Sykes S."/>
            <person name="Wortman J."/>
            <person name="Nusbaum C."/>
            <person name="Birren B."/>
        </authorList>
    </citation>
    <scope>NUCLEOTIDE SEQUENCE [LARGE SCALE GENOMIC DNA]</scope>
    <source>
        <strain evidence="2">25433</strain>
    </source>
</reference>
<feature type="region of interest" description="Disordered" evidence="1">
    <location>
        <begin position="64"/>
        <end position="84"/>
    </location>
</feature>
<dbReference type="AlphaFoldDB" id="X0N2T4"/>
<dbReference type="Proteomes" id="UP000030701">
    <property type="component" value="Unassembled WGS sequence"/>
</dbReference>
<reference evidence="2" key="2">
    <citation type="submission" date="2012-05" db="EMBL/GenBank/DDBJ databases">
        <title>The Genome Annotation of Fusarium oxysporum Cotton.</title>
        <authorList>
            <consortium name="The Broad Institute Genomics Platform"/>
            <person name="Ma L.-J."/>
            <person name="Corby-Kistler H."/>
            <person name="Broz K."/>
            <person name="Gale L.R."/>
            <person name="Jonkers W."/>
            <person name="O'Donnell K."/>
            <person name="Ploetz R."/>
            <person name="Steinberg C."/>
            <person name="Schwartz D.C."/>
            <person name="VanEtten H."/>
            <person name="Zhou S."/>
            <person name="Young S.K."/>
            <person name="Zeng Q."/>
            <person name="Gargeya S."/>
            <person name="Fitzgerald M."/>
            <person name="Abouelleil A."/>
            <person name="Alvarado L."/>
            <person name="Chapman S.B."/>
            <person name="Gainer-Dewar J."/>
            <person name="Goldberg J."/>
            <person name="Griggs A."/>
            <person name="Gujja S."/>
            <person name="Hansen M."/>
            <person name="Howarth C."/>
            <person name="Imamovic A."/>
            <person name="Ireland A."/>
            <person name="Larimer J."/>
            <person name="McCowan C."/>
            <person name="Murphy C."/>
            <person name="Pearson M."/>
            <person name="Poon T.W."/>
            <person name="Priest M."/>
            <person name="Roberts A."/>
            <person name="Saif S."/>
            <person name="Shea T."/>
            <person name="Sykes S."/>
            <person name="Wortman J."/>
            <person name="Nusbaum C."/>
            <person name="Birren B."/>
        </authorList>
    </citation>
    <scope>NUCLEOTIDE SEQUENCE</scope>
    <source>
        <strain evidence="2">25433</strain>
    </source>
</reference>
<sequence>MYHQDPSPKSVTTNAPRPAAMAGIIPHDAALSTLPAYLYMKASLTLAFKLEKYIVEYGPERLSLTGRDVGPHSADTDTYRRQRN</sequence>
<organism evidence="2">
    <name type="scientific">Fusarium oxysporum f. sp. vasinfectum 25433</name>
    <dbReference type="NCBI Taxonomy" id="1089449"/>
    <lineage>
        <taxon>Eukaryota</taxon>
        <taxon>Fungi</taxon>
        <taxon>Dikarya</taxon>
        <taxon>Ascomycota</taxon>
        <taxon>Pezizomycotina</taxon>
        <taxon>Sordariomycetes</taxon>
        <taxon>Hypocreomycetidae</taxon>
        <taxon>Hypocreales</taxon>
        <taxon>Nectriaceae</taxon>
        <taxon>Fusarium</taxon>
        <taxon>Fusarium oxysporum species complex</taxon>
    </lineage>
</organism>
<protein>
    <submittedName>
        <fullName evidence="2">Uncharacterized protein</fullName>
    </submittedName>
</protein>
<dbReference type="HOGENOM" id="CLU_2527534_0_0_1"/>
<gene>
    <name evidence="2" type="ORF">FOTG_06372</name>
</gene>